<evidence type="ECO:0000313" key="1">
    <source>
        <dbReference type="EMBL" id="GKV03227.1"/>
    </source>
</evidence>
<evidence type="ECO:0000313" key="2">
    <source>
        <dbReference type="Proteomes" id="UP001054252"/>
    </source>
</evidence>
<gene>
    <name evidence="1" type="ORF">SLEP1_g15568</name>
</gene>
<dbReference type="EMBL" id="BPVZ01000020">
    <property type="protein sequence ID" value="GKV03227.1"/>
    <property type="molecule type" value="Genomic_DNA"/>
</dbReference>
<reference evidence="1 2" key="1">
    <citation type="journal article" date="2021" name="Commun. Biol.">
        <title>The genome of Shorea leprosula (Dipterocarpaceae) highlights the ecological relevance of drought in aseasonal tropical rainforests.</title>
        <authorList>
            <person name="Ng K.K.S."/>
            <person name="Kobayashi M.J."/>
            <person name="Fawcett J.A."/>
            <person name="Hatakeyama M."/>
            <person name="Paape T."/>
            <person name="Ng C.H."/>
            <person name="Ang C.C."/>
            <person name="Tnah L.H."/>
            <person name="Lee C.T."/>
            <person name="Nishiyama T."/>
            <person name="Sese J."/>
            <person name="O'Brien M.J."/>
            <person name="Copetti D."/>
            <person name="Mohd Noor M.I."/>
            <person name="Ong R.C."/>
            <person name="Putra M."/>
            <person name="Sireger I.Z."/>
            <person name="Indrioko S."/>
            <person name="Kosugi Y."/>
            <person name="Izuno A."/>
            <person name="Isagi Y."/>
            <person name="Lee S.L."/>
            <person name="Shimizu K.K."/>
        </authorList>
    </citation>
    <scope>NUCLEOTIDE SEQUENCE [LARGE SCALE GENOMIC DNA]</scope>
    <source>
        <strain evidence="1">214</strain>
    </source>
</reference>
<organism evidence="1 2">
    <name type="scientific">Rubroshorea leprosula</name>
    <dbReference type="NCBI Taxonomy" id="152421"/>
    <lineage>
        <taxon>Eukaryota</taxon>
        <taxon>Viridiplantae</taxon>
        <taxon>Streptophyta</taxon>
        <taxon>Embryophyta</taxon>
        <taxon>Tracheophyta</taxon>
        <taxon>Spermatophyta</taxon>
        <taxon>Magnoliopsida</taxon>
        <taxon>eudicotyledons</taxon>
        <taxon>Gunneridae</taxon>
        <taxon>Pentapetalae</taxon>
        <taxon>rosids</taxon>
        <taxon>malvids</taxon>
        <taxon>Malvales</taxon>
        <taxon>Dipterocarpaceae</taxon>
        <taxon>Rubroshorea</taxon>
    </lineage>
</organism>
<dbReference type="Proteomes" id="UP001054252">
    <property type="component" value="Unassembled WGS sequence"/>
</dbReference>
<proteinExistence type="predicted"/>
<dbReference type="AlphaFoldDB" id="A0AAV5IMT0"/>
<comment type="caution">
    <text evidence="1">The sequence shown here is derived from an EMBL/GenBank/DDBJ whole genome shotgun (WGS) entry which is preliminary data.</text>
</comment>
<protein>
    <submittedName>
        <fullName evidence="1">Uncharacterized protein</fullName>
    </submittedName>
</protein>
<keyword evidence="2" id="KW-1185">Reference proteome</keyword>
<accession>A0AAV5IMT0</accession>
<sequence>MLDSSDCIRERLWSGTGIRGQMFCYYFNPKLRYCQFSA</sequence>
<name>A0AAV5IMT0_9ROSI</name>